<dbReference type="InterPro" id="IPR053145">
    <property type="entry name" value="AB_hydrolase_Est10"/>
</dbReference>
<dbReference type="Gene3D" id="3.40.50.1820">
    <property type="entry name" value="alpha/beta hydrolase"/>
    <property type="match status" value="1"/>
</dbReference>
<dbReference type="EMBL" id="JAFBEB010000003">
    <property type="protein sequence ID" value="MBM7589671.1"/>
    <property type="molecule type" value="Genomic_DNA"/>
</dbReference>
<evidence type="ECO:0000259" key="1">
    <source>
        <dbReference type="Pfam" id="PF12146"/>
    </source>
</evidence>
<keyword evidence="2" id="KW-0378">Hydrolase</keyword>
<dbReference type="PANTHER" id="PTHR43265">
    <property type="entry name" value="ESTERASE ESTD"/>
    <property type="match status" value="1"/>
</dbReference>
<dbReference type="RefSeq" id="WP_204517394.1">
    <property type="nucleotide sequence ID" value="NZ_BAABIN010000038.1"/>
</dbReference>
<dbReference type="SUPFAM" id="SSF53474">
    <property type="entry name" value="alpha/beta-Hydrolases"/>
    <property type="match status" value="1"/>
</dbReference>
<gene>
    <name evidence="2" type="ORF">JOD01_001271</name>
</gene>
<evidence type="ECO:0000313" key="2">
    <source>
        <dbReference type="EMBL" id="MBM7589671.1"/>
    </source>
</evidence>
<dbReference type="InterPro" id="IPR029058">
    <property type="entry name" value="AB_hydrolase_fold"/>
</dbReference>
<dbReference type="Proteomes" id="UP000717624">
    <property type="component" value="Unassembled WGS sequence"/>
</dbReference>
<dbReference type="Pfam" id="PF12146">
    <property type="entry name" value="Hydrolase_4"/>
    <property type="match status" value="1"/>
</dbReference>
<dbReference type="AlphaFoldDB" id="A0A938Y093"/>
<keyword evidence="3" id="KW-1185">Reference proteome</keyword>
<proteinExistence type="predicted"/>
<sequence>MYYETFFELSDQGKLAGILHLPPPSMRPCPIVIYCPGKNGERYEVHRLAVKFARQLAELGIAFLRFDYYGMGLSDGEYHEMTTSTKVSNIKKAFQYIRLQPEILPDEVAYLGFSDGARIALMAALETGVDRIALWSPLFYEFAGNHPNNKPPRFWRHPIYPRMMVMPWAGLWVGMNFYYDLKTINIEQKINAYQGESLIVYGDDDPLIAEEFVHLKTEACHLYRGDDAHQVYKVAGAGHLFTSRALEDRLMGYTADWLCKKFALRTNEG</sequence>
<evidence type="ECO:0000313" key="3">
    <source>
        <dbReference type="Proteomes" id="UP000717624"/>
    </source>
</evidence>
<comment type="caution">
    <text evidence="2">The sequence shown here is derived from an EMBL/GenBank/DDBJ whole genome shotgun (WGS) entry which is preliminary data.</text>
</comment>
<accession>A0A938Y093</accession>
<dbReference type="PANTHER" id="PTHR43265:SF1">
    <property type="entry name" value="ESTERASE ESTD"/>
    <property type="match status" value="1"/>
</dbReference>
<feature type="domain" description="Serine aminopeptidase S33" evidence="1">
    <location>
        <begin position="50"/>
        <end position="140"/>
    </location>
</feature>
<name>A0A938Y093_9BACL</name>
<dbReference type="InterPro" id="IPR022742">
    <property type="entry name" value="Hydrolase_4"/>
</dbReference>
<dbReference type="GO" id="GO:0052689">
    <property type="term" value="F:carboxylic ester hydrolase activity"/>
    <property type="evidence" value="ECO:0007669"/>
    <property type="project" value="TreeGrafter"/>
</dbReference>
<protein>
    <submittedName>
        <fullName evidence="2">Alpha/beta superfamily hydrolase</fullName>
    </submittedName>
</protein>
<organism evidence="2 3">
    <name type="scientific">Brevibacillus fulvus</name>
    <dbReference type="NCBI Taxonomy" id="1125967"/>
    <lineage>
        <taxon>Bacteria</taxon>
        <taxon>Bacillati</taxon>
        <taxon>Bacillota</taxon>
        <taxon>Bacilli</taxon>
        <taxon>Bacillales</taxon>
        <taxon>Paenibacillaceae</taxon>
        <taxon>Brevibacillus</taxon>
    </lineage>
</organism>
<reference evidence="2" key="1">
    <citation type="submission" date="2021-01" db="EMBL/GenBank/DDBJ databases">
        <title>Genomic Encyclopedia of Type Strains, Phase IV (KMG-IV): sequencing the most valuable type-strain genomes for metagenomic binning, comparative biology and taxonomic classification.</title>
        <authorList>
            <person name="Goeker M."/>
        </authorList>
    </citation>
    <scope>NUCLEOTIDE SEQUENCE</scope>
    <source>
        <strain evidence="2">DSM 25523</strain>
    </source>
</reference>